<name>A0A5E4NDC6_9HEMI</name>
<feature type="region of interest" description="Disordered" evidence="1">
    <location>
        <begin position="18"/>
        <end position="38"/>
    </location>
</feature>
<protein>
    <submittedName>
        <fullName evidence="2">Uncharacterized protein</fullName>
    </submittedName>
</protein>
<proteinExistence type="predicted"/>
<sequence>MDIATDATENVDEYLDGTKSELNHKSQKRKSRRKRISTKKTKINYDVFKNWDDDEDQSTDNSLNHNPEPGCSTESNKEDNEETILTKFNDNIMDIATDATENVDEHLEDFEIIEKGLDNICIDSNKIIEPIPSCSGTNMQRKYSYRERSDSETNDIRNVNMTNNTEENIFDDSSDENLKSLPSITLNQCFHPFNEECIQDDENREPSPSTKTIYSEIEQLHNACHESELILNNNNCRFRRPNDEEESREAFLYKLMNDSKPVEHFYLDDNIYPTEKEICDNEKRLNQLLTSNLLPENKSEIVFGENLNEEIKEIMKSKKLSDIRLTLRGYKFDHGLPMYVYSEFKSDDLPSDIEQECEQIPKDPQVFSEEQMPELNNVNVPAAGVLQPIECANVPNETNTEPMNDDKEDEGTD</sequence>
<evidence type="ECO:0000256" key="1">
    <source>
        <dbReference type="SAM" id="MobiDB-lite"/>
    </source>
</evidence>
<accession>A0A5E4NDC6</accession>
<dbReference type="AlphaFoldDB" id="A0A5E4NDC6"/>
<dbReference type="Proteomes" id="UP000325440">
    <property type="component" value="Unassembled WGS sequence"/>
</dbReference>
<reference evidence="2 3" key="1">
    <citation type="submission" date="2019-08" db="EMBL/GenBank/DDBJ databases">
        <authorList>
            <person name="Alioto T."/>
            <person name="Alioto T."/>
            <person name="Gomez Garrido J."/>
        </authorList>
    </citation>
    <scope>NUCLEOTIDE SEQUENCE [LARGE SCALE GENOMIC DNA]</scope>
</reference>
<keyword evidence="3" id="KW-1185">Reference proteome</keyword>
<feature type="region of interest" description="Disordered" evidence="1">
    <location>
        <begin position="51"/>
        <end position="79"/>
    </location>
</feature>
<dbReference type="EMBL" id="CABPRJ010001923">
    <property type="protein sequence ID" value="VVC41690.1"/>
    <property type="molecule type" value="Genomic_DNA"/>
</dbReference>
<feature type="region of interest" description="Disordered" evidence="1">
    <location>
        <begin position="392"/>
        <end position="413"/>
    </location>
</feature>
<feature type="compositionally biased region" description="Basic residues" evidence="1">
    <location>
        <begin position="25"/>
        <end position="38"/>
    </location>
</feature>
<evidence type="ECO:0000313" key="3">
    <source>
        <dbReference type="Proteomes" id="UP000325440"/>
    </source>
</evidence>
<gene>
    <name evidence="2" type="ORF">CINCED_3A024092</name>
</gene>
<organism evidence="2 3">
    <name type="scientific">Cinara cedri</name>
    <dbReference type="NCBI Taxonomy" id="506608"/>
    <lineage>
        <taxon>Eukaryota</taxon>
        <taxon>Metazoa</taxon>
        <taxon>Ecdysozoa</taxon>
        <taxon>Arthropoda</taxon>
        <taxon>Hexapoda</taxon>
        <taxon>Insecta</taxon>
        <taxon>Pterygota</taxon>
        <taxon>Neoptera</taxon>
        <taxon>Paraneoptera</taxon>
        <taxon>Hemiptera</taxon>
        <taxon>Sternorrhyncha</taxon>
        <taxon>Aphidomorpha</taxon>
        <taxon>Aphidoidea</taxon>
        <taxon>Aphididae</taxon>
        <taxon>Lachninae</taxon>
        <taxon>Cinara</taxon>
    </lineage>
</organism>
<evidence type="ECO:0000313" key="2">
    <source>
        <dbReference type="EMBL" id="VVC41690.1"/>
    </source>
</evidence>